<dbReference type="InterPro" id="IPR013976">
    <property type="entry name" value="HDOD"/>
</dbReference>
<dbReference type="PANTHER" id="PTHR33525:SF3">
    <property type="entry name" value="RIBONUCLEASE Y"/>
    <property type="match status" value="1"/>
</dbReference>
<evidence type="ECO:0000259" key="2">
    <source>
        <dbReference type="PROSITE" id="PS51833"/>
    </source>
</evidence>
<dbReference type="Pfam" id="PF08668">
    <property type="entry name" value="HDOD"/>
    <property type="match status" value="1"/>
</dbReference>
<feature type="domain" description="HDOD" evidence="2">
    <location>
        <begin position="34"/>
        <end position="229"/>
    </location>
</feature>
<organism evidence="3">
    <name type="scientific">Sedimenticola thiotaurini</name>
    <dbReference type="NCBI Taxonomy" id="1543721"/>
    <lineage>
        <taxon>Bacteria</taxon>
        <taxon>Pseudomonadati</taxon>
        <taxon>Pseudomonadota</taxon>
        <taxon>Gammaproteobacteria</taxon>
        <taxon>Chromatiales</taxon>
        <taxon>Sedimenticolaceae</taxon>
        <taxon>Sedimenticola</taxon>
    </lineage>
</organism>
<proteinExistence type="predicted"/>
<dbReference type="PANTHER" id="PTHR33525">
    <property type="match status" value="1"/>
</dbReference>
<feature type="region of interest" description="Disordered" evidence="1">
    <location>
        <begin position="1"/>
        <end position="22"/>
    </location>
</feature>
<evidence type="ECO:0000256" key="1">
    <source>
        <dbReference type="SAM" id="MobiDB-lite"/>
    </source>
</evidence>
<sequence length="310" mass="34042">MDLFAARGDPPASSQESSMTPPTAEQLVRNIEQLVALPDACIRLNELIEDPRSSVDDIARVIIQDADLAARLLRLANSAWYGQSGRIDTVSRAVTLLGTRELADLALVTASCDLFRGIPADLFDMARFWHYSVATGVIARNMARHAGVLQPERLFVIGVLHDLGRLVILQHLTTQAREILLLARGRHELLAQSEREVLGYDHAEIGFELVRRWGLPLSIQTCLRYHHQPLEALEYRLECAQLHIAQALAGDLLWGDNDPAVASRVDPAVWELSGLSPEHALAIRSDTGGQVMELFSLLMGQGRRAGAGSG</sequence>
<feature type="compositionally biased region" description="Polar residues" evidence="1">
    <location>
        <begin position="12"/>
        <end position="22"/>
    </location>
</feature>
<accession>A0A831RLG8</accession>
<dbReference type="SUPFAM" id="SSF109604">
    <property type="entry name" value="HD-domain/PDEase-like"/>
    <property type="match status" value="1"/>
</dbReference>
<dbReference type="PROSITE" id="PS51833">
    <property type="entry name" value="HDOD"/>
    <property type="match status" value="1"/>
</dbReference>
<protein>
    <submittedName>
        <fullName evidence="3">HDOD domain-containing protein</fullName>
    </submittedName>
</protein>
<reference evidence="3" key="1">
    <citation type="journal article" date="2020" name="mSystems">
        <title>Genome- and Community-Level Interaction Insights into Carbon Utilization and Element Cycling Functions of Hydrothermarchaeota in Hydrothermal Sediment.</title>
        <authorList>
            <person name="Zhou Z."/>
            <person name="Liu Y."/>
            <person name="Xu W."/>
            <person name="Pan J."/>
            <person name="Luo Z.H."/>
            <person name="Li M."/>
        </authorList>
    </citation>
    <scope>NUCLEOTIDE SEQUENCE [LARGE SCALE GENOMIC DNA]</scope>
    <source>
        <strain evidence="3">HyVt-443</strain>
    </source>
</reference>
<dbReference type="Proteomes" id="UP000886251">
    <property type="component" value="Unassembled WGS sequence"/>
</dbReference>
<evidence type="ECO:0000313" key="3">
    <source>
        <dbReference type="EMBL" id="HEB95051.1"/>
    </source>
</evidence>
<dbReference type="CDD" id="cd00077">
    <property type="entry name" value="HDc"/>
    <property type="match status" value="1"/>
</dbReference>
<comment type="caution">
    <text evidence="3">The sequence shown here is derived from an EMBL/GenBank/DDBJ whole genome shotgun (WGS) entry which is preliminary data.</text>
</comment>
<dbReference type="Gene3D" id="1.10.3210.10">
    <property type="entry name" value="Hypothetical protein af1432"/>
    <property type="match status" value="1"/>
</dbReference>
<dbReference type="AlphaFoldDB" id="A0A831RLG8"/>
<dbReference type="InterPro" id="IPR052340">
    <property type="entry name" value="RNase_Y/CdgJ"/>
</dbReference>
<dbReference type="EMBL" id="DRKP01000015">
    <property type="protein sequence ID" value="HEB95051.1"/>
    <property type="molecule type" value="Genomic_DNA"/>
</dbReference>
<dbReference type="InterPro" id="IPR003607">
    <property type="entry name" value="HD/PDEase_dom"/>
</dbReference>
<name>A0A831RLG8_9GAMM</name>
<gene>
    <name evidence="3" type="ORF">ENI96_01310</name>
</gene>